<accession>A0A841TW94</accession>
<dbReference type="Proteomes" id="UP000553776">
    <property type="component" value="Unassembled WGS sequence"/>
</dbReference>
<evidence type="ECO:0000313" key="3">
    <source>
        <dbReference type="Proteomes" id="UP000553776"/>
    </source>
</evidence>
<keyword evidence="3" id="KW-1185">Reference proteome</keyword>
<sequence>MKSRYKDWKWEIRVIDSPERFAFTAGYLRPKTVVSKSLLLQLEEKEVDAVMLRQQYQCSRYNPLRSLVGWLIQESLSFIPIHRSMFRYARIWMELQADQYALSHSRSKDERIKMALLKCESPREAMVYRLRQFSHPHASTRVPLLTVGSGLHSVLMALLFMLGATAC</sequence>
<evidence type="ECO:0000256" key="1">
    <source>
        <dbReference type="SAM" id="Phobius"/>
    </source>
</evidence>
<keyword evidence="1" id="KW-0472">Membrane</keyword>
<keyword evidence="1" id="KW-1133">Transmembrane helix</keyword>
<feature type="transmembrane region" description="Helical" evidence="1">
    <location>
        <begin position="142"/>
        <end position="164"/>
    </location>
</feature>
<proteinExistence type="predicted"/>
<dbReference type="EMBL" id="JACJVR010000059">
    <property type="protein sequence ID" value="MBB6692797.1"/>
    <property type="molecule type" value="Genomic_DNA"/>
</dbReference>
<organism evidence="2 3">
    <name type="scientific">Cohnella xylanilytica</name>
    <dbReference type="NCBI Taxonomy" id="557555"/>
    <lineage>
        <taxon>Bacteria</taxon>
        <taxon>Bacillati</taxon>
        <taxon>Bacillota</taxon>
        <taxon>Bacilli</taxon>
        <taxon>Bacillales</taxon>
        <taxon>Paenibacillaceae</taxon>
        <taxon>Cohnella</taxon>
    </lineage>
</organism>
<gene>
    <name evidence="2" type="ORF">H7B90_15415</name>
</gene>
<evidence type="ECO:0000313" key="2">
    <source>
        <dbReference type="EMBL" id="MBB6692797.1"/>
    </source>
</evidence>
<protein>
    <submittedName>
        <fullName evidence="2">Uncharacterized protein</fullName>
    </submittedName>
</protein>
<reference evidence="2 3" key="1">
    <citation type="submission" date="2020-08" db="EMBL/GenBank/DDBJ databases">
        <title>Cohnella phylogeny.</title>
        <authorList>
            <person name="Dunlap C."/>
        </authorList>
    </citation>
    <scope>NUCLEOTIDE SEQUENCE [LARGE SCALE GENOMIC DNA]</scope>
    <source>
        <strain evidence="2 3">DSM 25239</strain>
    </source>
</reference>
<comment type="caution">
    <text evidence="2">The sequence shown here is derived from an EMBL/GenBank/DDBJ whole genome shotgun (WGS) entry which is preliminary data.</text>
</comment>
<dbReference type="RefSeq" id="WP_185136780.1">
    <property type="nucleotide sequence ID" value="NZ_JACJVR010000059.1"/>
</dbReference>
<name>A0A841TW94_9BACL</name>
<keyword evidence="1" id="KW-0812">Transmembrane</keyword>
<dbReference type="AlphaFoldDB" id="A0A841TW94"/>